<dbReference type="GO" id="GO:0006357">
    <property type="term" value="P:regulation of transcription by RNA polymerase II"/>
    <property type="evidence" value="ECO:0007669"/>
    <property type="project" value="TreeGrafter"/>
</dbReference>
<dbReference type="InterPro" id="IPR003347">
    <property type="entry name" value="JmjC_dom"/>
</dbReference>
<dbReference type="GO" id="GO:0032454">
    <property type="term" value="F:histone H3K9 demethylase activity"/>
    <property type="evidence" value="ECO:0007669"/>
    <property type="project" value="InterPro"/>
</dbReference>
<dbReference type="Pfam" id="PF02373">
    <property type="entry name" value="JmjC"/>
    <property type="match status" value="1"/>
</dbReference>
<accession>A0A7R9GB22</accession>
<name>A0A7R9GB22_9CRUS</name>
<protein>
    <recommendedName>
        <fullName evidence="5">JmjC domain-containing protein</fullName>
    </recommendedName>
</protein>
<evidence type="ECO:0000256" key="2">
    <source>
        <dbReference type="ARBA" id="ARBA00022723"/>
    </source>
</evidence>
<evidence type="ECO:0000256" key="4">
    <source>
        <dbReference type="SAM" id="MobiDB-lite"/>
    </source>
</evidence>
<feature type="region of interest" description="Disordered" evidence="4">
    <location>
        <begin position="43"/>
        <end position="75"/>
    </location>
</feature>
<organism evidence="6">
    <name type="scientific">Notodromas monacha</name>
    <dbReference type="NCBI Taxonomy" id="399045"/>
    <lineage>
        <taxon>Eukaryota</taxon>
        <taxon>Metazoa</taxon>
        <taxon>Ecdysozoa</taxon>
        <taxon>Arthropoda</taxon>
        <taxon>Crustacea</taxon>
        <taxon>Oligostraca</taxon>
        <taxon>Ostracoda</taxon>
        <taxon>Podocopa</taxon>
        <taxon>Podocopida</taxon>
        <taxon>Cypridocopina</taxon>
        <taxon>Cypridoidea</taxon>
        <taxon>Cyprididae</taxon>
        <taxon>Notodromas</taxon>
    </lineage>
</organism>
<gene>
    <name evidence="6" type="ORF">NMOB1V02_LOCUS2264</name>
</gene>
<dbReference type="GO" id="GO:0003712">
    <property type="term" value="F:transcription coregulator activity"/>
    <property type="evidence" value="ECO:0007669"/>
    <property type="project" value="TreeGrafter"/>
</dbReference>
<dbReference type="EMBL" id="CAJPEX010000250">
    <property type="protein sequence ID" value="CAG0914585.1"/>
    <property type="molecule type" value="Genomic_DNA"/>
</dbReference>
<sequence length="768" mass="87615">MADVMNSFRLVINKLDVSLVEKLVGNMDRLSSPMGAKSFEEIDLGHTKEETREKPEPTDTMMEVDQDSFDESDPEKKDATIEDIMSEVHRALEDLTSTQEYLKTLNILDEFMRVGKCQSGHCTAIPLCRECVNETYSSQQKKDVCRFRNFRVISRGNFTGFLSPFTDVIEKDLEVWLPVKSEFTRETSVETAKYILSQCGDTFCSVVKKELEVFDCYKRVKGSDATVFKRMTESMRELCDCCATAVFNYHFACSECGFAVCLNCWMEALTDARTLPKPWVPCGDLGPHEPGGLLIVQNIPARILEDMNLVMHLIRRVWGIDANCGCDLQQRFASHKDVGYLRNEEPQAANQEILRSLGIYHAAKVLSQPPEASKQSRKHRTWVLENERHLDPGCTLLCGGDMVSLPCEMEDKAKKMRLFQEEWQRGQPVMVTGVLKFMKEDMWTPHSFNKEFGTQHVDLINSITGDVWNNQFMNVFWDGFMDYRKRPVDSANKPMQLKLKDWPPGEDFKSALPAWYDDVMAAFPLGDYTNRVGKLNMAHYLPNLFLPPDLGPKMYVAYGSALLPTISSTNLHLDVSDAANVMVYVGACSDEDSDLLRANDAAIRAVCDPTILHDIQKAGRRPGALWHIYEARDAEKIRDMLRKDMASRNVKDAMTCDPIHDQSTYMDHEMRRRLREEYGVKGYAFVQCLGDAVFIPAGAPHQVRNLMNCVKVAEDFVSPETLFQCLDLMRDFRRLTGDHSSHEDKIQVKNMLYHAVKCSIYAYWKSLS</sequence>
<evidence type="ECO:0000256" key="3">
    <source>
        <dbReference type="ARBA" id="ARBA00023242"/>
    </source>
</evidence>
<dbReference type="SUPFAM" id="SSF51197">
    <property type="entry name" value="Clavaminate synthase-like"/>
    <property type="match status" value="1"/>
</dbReference>
<dbReference type="GO" id="GO:0031490">
    <property type="term" value="F:chromatin DNA binding"/>
    <property type="evidence" value="ECO:0007669"/>
    <property type="project" value="TreeGrafter"/>
</dbReference>
<feature type="compositionally biased region" description="Acidic residues" evidence="4">
    <location>
        <begin position="62"/>
        <end position="73"/>
    </location>
</feature>
<dbReference type="InterPro" id="IPR045109">
    <property type="entry name" value="LSDs-like"/>
</dbReference>
<dbReference type="GO" id="GO:0000785">
    <property type="term" value="C:chromatin"/>
    <property type="evidence" value="ECO:0007669"/>
    <property type="project" value="TreeGrafter"/>
</dbReference>
<dbReference type="EMBL" id="OA882287">
    <property type="protein sequence ID" value="CAD7274433.1"/>
    <property type="molecule type" value="Genomic_DNA"/>
</dbReference>
<keyword evidence="7" id="KW-1185">Reference proteome</keyword>
<evidence type="ECO:0000313" key="6">
    <source>
        <dbReference type="EMBL" id="CAD7274433.1"/>
    </source>
</evidence>
<keyword evidence="2" id="KW-0479">Metal-binding</keyword>
<dbReference type="PROSITE" id="PS51184">
    <property type="entry name" value="JMJC"/>
    <property type="match status" value="1"/>
</dbReference>
<dbReference type="Gene3D" id="2.60.120.650">
    <property type="entry name" value="Cupin"/>
    <property type="match status" value="1"/>
</dbReference>
<reference evidence="6" key="1">
    <citation type="submission" date="2020-11" db="EMBL/GenBank/DDBJ databases">
        <authorList>
            <person name="Tran Van P."/>
        </authorList>
    </citation>
    <scope>NUCLEOTIDE SEQUENCE</scope>
</reference>
<feature type="domain" description="JmjC" evidence="5">
    <location>
        <begin position="530"/>
        <end position="733"/>
    </location>
</feature>
<dbReference type="Proteomes" id="UP000678499">
    <property type="component" value="Unassembled WGS sequence"/>
</dbReference>
<dbReference type="GO" id="GO:0000118">
    <property type="term" value="C:histone deacetylase complex"/>
    <property type="evidence" value="ECO:0007669"/>
    <property type="project" value="TreeGrafter"/>
</dbReference>
<evidence type="ECO:0000313" key="7">
    <source>
        <dbReference type="Proteomes" id="UP000678499"/>
    </source>
</evidence>
<evidence type="ECO:0000256" key="1">
    <source>
        <dbReference type="ARBA" id="ARBA00004123"/>
    </source>
</evidence>
<keyword evidence="3" id="KW-0539">Nucleus</keyword>
<dbReference type="AlphaFoldDB" id="A0A7R9GB22"/>
<comment type="subcellular location">
    <subcellularLocation>
        <location evidence="1">Nucleus</location>
    </subcellularLocation>
</comment>
<dbReference type="SMART" id="SM00558">
    <property type="entry name" value="JmjC"/>
    <property type="match status" value="1"/>
</dbReference>
<feature type="compositionally biased region" description="Basic and acidic residues" evidence="4">
    <location>
        <begin position="43"/>
        <end position="57"/>
    </location>
</feature>
<proteinExistence type="predicted"/>
<dbReference type="PANTHER" id="PTHR12549:SF38">
    <property type="entry name" value="JMJC DOMAIN-CONTAINING HISTONE DEMETHYLASE 2, ISOFORM A"/>
    <property type="match status" value="1"/>
</dbReference>
<dbReference type="OrthoDB" id="1667110at2759"/>
<evidence type="ECO:0000259" key="5">
    <source>
        <dbReference type="PROSITE" id="PS51184"/>
    </source>
</evidence>
<dbReference type="GO" id="GO:0046872">
    <property type="term" value="F:metal ion binding"/>
    <property type="evidence" value="ECO:0007669"/>
    <property type="project" value="UniProtKB-KW"/>
</dbReference>
<dbReference type="PANTHER" id="PTHR12549">
    <property type="entry name" value="JMJC DOMAIN-CONTAINING HISTONE DEMETHYLATION PROTEIN"/>
    <property type="match status" value="1"/>
</dbReference>